<gene>
    <name evidence="2" type="ORF">H9633_10935</name>
</gene>
<name>A0ABR8W735_9MICO</name>
<organism evidence="2 3">
    <name type="scientific">Microbacterium commune</name>
    <dbReference type="NCBI Taxonomy" id="2762219"/>
    <lineage>
        <taxon>Bacteria</taxon>
        <taxon>Bacillati</taxon>
        <taxon>Actinomycetota</taxon>
        <taxon>Actinomycetes</taxon>
        <taxon>Micrococcales</taxon>
        <taxon>Microbacteriaceae</taxon>
        <taxon>Microbacterium</taxon>
    </lineage>
</organism>
<proteinExistence type="predicted"/>
<evidence type="ECO:0000259" key="1">
    <source>
        <dbReference type="Pfam" id="PF13453"/>
    </source>
</evidence>
<sequence length="51" mass="5961">MDDFERQRQLRVERDALAFDTPNCPTCLHRMEPAEVDGEPVWRCPECGRIA</sequence>
<protein>
    <submittedName>
        <fullName evidence="2">Zf-TFIIB domain-containing protein</fullName>
    </submittedName>
</protein>
<dbReference type="Pfam" id="PF13453">
    <property type="entry name" value="Zn_ribbon_TFIIB"/>
    <property type="match status" value="1"/>
</dbReference>
<dbReference type="Proteomes" id="UP000611521">
    <property type="component" value="Unassembled WGS sequence"/>
</dbReference>
<reference evidence="2 3" key="1">
    <citation type="submission" date="2020-08" db="EMBL/GenBank/DDBJ databases">
        <title>A Genomic Blueprint of the Chicken Gut Microbiome.</title>
        <authorList>
            <person name="Gilroy R."/>
            <person name="Ravi A."/>
            <person name="Getino M."/>
            <person name="Pursley I."/>
            <person name="Horton D.L."/>
            <person name="Alikhan N.-F."/>
            <person name="Baker D."/>
            <person name="Gharbi K."/>
            <person name="Hall N."/>
            <person name="Watson M."/>
            <person name="Adriaenssens E.M."/>
            <person name="Foster-Nyarko E."/>
            <person name="Jarju S."/>
            <person name="Secka A."/>
            <person name="Antonio M."/>
            <person name="Oren A."/>
            <person name="Chaudhuri R."/>
            <person name="La Ragione R.M."/>
            <person name="Hildebrand F."/>
            <person name="Pallen M.J."/>
        </authorList>
    </citation>
    <scope>NUCLEOTIDE SEQUENCE [LARGE SCALE GENOMIC DNA]</scope>
    <source>
        <strain evidence="2 3">Re1</strain>
    </source>
</reference>
<accession>A0ABR8W735</accession>
<feature type="domain" description="Transcription factor zinc-finger" evidence="1">
    <location>
        <begin position="23"/>
        <end position="48"/>
    </location>
</feature>
<dbReference type="InterPro" id="IPR027392">
    <property type="entry name" value="TF_Znf"/>
</dbReference>
<comment type="caution">
    <text evidence="2">The sequence shown here is derived from an EMBL/GenBank/DDBJ whole genome shotgun (WGS) entry which is preliminary data.</text>
</comment>
<dbReference type="RefSeq" id="WP_191713196.1">
    <property type="nucleotide sequence ID" value="NZ_JACSPX010000003.1"/>
</dbReference>
<evidence type="ECO:0000313" key="2">
    <source>
        <dbReference type="EMBL" id="MBD8012811.1"/>
    </source>
</evidence>
<dbReference type="EMBL" id="JACSPX010000003">
    <property type="protein sequence ID" value="MBD8012811.1"/>
    <property type="molecule type" value="Genomic_DNA"/>
</dbReference>
<keyword evidence="3" id="KW-1185">Reference proteome</keyword>
<evidence type="ECO:0000313" key="3">
    <source>
        <dbReference type="Proteomes" id="UP000611521"/>
    </source>
</evidence>